<accession>A0A3R9ZUP7</accession>
<feature type="domain" description="Phasin" evidence="1">
    <location>
        <begin position="25"/>
        <end position="106"/>
    </location>
</feature>
<sequence length="125" mass="13500">MNPAAFRTFTGAAPGVANVQKFWIAAARLQANAVKAALRYNVEALDFVRHRIEQDIKLFDDLSSSDDMKDAFDVYAGFMEGAIAEYSGETSKFASLGSRIASETADEVRREAQAVVDDMAAGTVA</sequence>
<organism evidence="2 3">
    <name type="scientific">Aquibium carbonis</name>
    <dbReference type="NCBI Taxonomy" id="2495581"/>
    <lineage>
        <taxon>Bacteria</taxon>
        <taxon>Pseudomonadati</taxon>
        <taxon>Pseudomonadota</taxon>
        <taxon>Alphaproteobacteria</taxon>
        <taxon>Hyphomicrobiales</taxon>
        <taxon>Phyllobacteriaceae</taxon>
        <taxon>Aquibium</taxon>
    </lineage>
</organism>
<dbReference type="InterPro" id="IPR018968">
    <property type="entry name" value="Phasin"/>
</dbReference>
<gene>
    <name evidence="2" type="ORF">EJC49_01745</name>
</gene>
<dbReference type="EMBL" id="RWKW01000004">
    <property type="protein sequence ID" value="RST88155.1"/>
    <property type="molecule type" value="Genomic_DNA"/>
</dbReference>
<keyword evidence="3" id="KW-1185">Reference proteome</keyword>
<evidence type="ECO:0000259" key="1">
    <source>
        <dbReference type="Pfam" id="PF09361"/>
    </source>
</evidence>
<name>A0A3R9ZUP7_9HYPH</name>
<proteinExistence type="predicted"/>
<evidence type="ECO:0000313" key="3">
    <source>
        <dbReference type="Proteomes" id="UP000278398"/>
    </source>
</evidence>
<dbReference type="OrthoDB" id="8279879at2"/>
<dbReference type="Pfam" id="PF09361">
    <property type="entry name" value="Phasin_2"/>
    <property type="match status" value="1"/>
</dbReference>
<dbReference type="AlphaFoldDB" id="A0A3R9ZUP7"/>
<evidence type="ECO:0000313" key="2">
    <source>
        <dbReference type="EMBL" id="RST88155.1"/>
    </source>
</evidence>
<reference evidence="2 3" key="1">
    <citation type="submission" date="2018-12" db="EMBL/GenBank/DDBJ databases">
        <title>Mesorhizobium carbonis sp. nov., isolated from coal mine water.</title>
        <authorList>
            <person name="Xin W."/>
            <person name="Xu Z."/>
            <person name="Xiang F."/>
            <person name="Zhang J."/>
            <person name="Xi L."/>
            <person name="Liu J."/>
        </authorList>
    </citation>
    <scope>NUCLEOTIDE SEQUENCE [LARGE SCALE GENOMIC DNA]</scope>
    <source>
        <strain evidence="2 3">B2.3</strain>
    </source>
</reference>
<comment type="caution">
    <text evidence="2">The sequence shown here is derived from an EMBL/GenBank/DDBJ whole genome shotgun (WGS) entry which is preliminary data.</text>
</comment>
<protein>
    <submittedName>
        <fullName evidence="2">Phasin family protein</fullName>
    </submittedName>
</protein>
<dbReference type="Proteomes" id="UP000278398">
    <property type="component" value="Unassembled WGS sequence"/>
</dbReference>